<dbReference type="InterPro" id="IPR011032">
    <property type="entry name" value="GroES-like_sf"/>
</dbReference>
<evidence type="ECO:0000256" key="1">
    <source>
        <dbReference type="ARBA" id="ARBA00022723"/>
    </source>
</evidence>
<dbReference type="InterPro" id="IPR002328">
    <property type="entry name" value="ADH_Zn_CS"/>
</dbReference>
<dbReference type="AlphaFoldDB" id="A0AAE3T6E7"/>
<proteinExistence type="inferred from homology"/>
<dbReference type="Proteomes" id="UP001220964">
    <property type="component" value="Unassembled WGS sequence"/>
</dbReference>
<evidence type="ECO:0000313" key="7">
    <source>
        <dbReference type="EMBL" id="MDF0599167.1"/>
    </source>
</evidence>
<evidence type="ECO:0000313" key="8">
    <source>
        <dbReference type="Proteomes" id="UP001220964"/>
    </source>
</evidence>
<gene>
    <name evidence="7" type="ORF">P1J78_00350</name>
</gene>
<accession>A0AAE3T6E7</accession>
<sequence length="366" mass="38106">MTRVRAAVCRAFGEPLVIEEVTLADPGPGEVEVRLAACAVCHSDISMMDGGWGGHLPAVYGHEAAGHVVRTGPGVPSLAPGDTVLVTLFKSCGACPSCLSARPATCLGATDRHDHPISGTEGLPYAQGIRCGAFAERVVVDQTQIVPIPPDIPLDSAALLSCGVITGIGAVVNTAGLRAGQTAVVIGAGGVGLNVIQGARLAGATHIVAVDMVPEKLEIAREFGATAAVLGSEEKPWRAVRQIIGTGADHVFVATGAIQAFETAPRFLGFHGRMTLVGMPHNGQTAGYEPVIFSATGQQILGSKMGDGVPRRDIPWMAELYRQGRLKLDELISGRWPLDRINEAIADTRTGGARRNVILFDPEPAA</sequence>
<comment type="caution">
    <text evidence="7">The sequence shown here is derived from an EMBL/GenBank/DDBJ whole genome shotgun (WGS) entry which is preliminary data.</text>
</comment>
<evidence type="ECO:0000256" key="5">
    <source>
        <dbReference type="RuleBase" id="RU361277"/>
    </source>
</evidence>
<dbReference type="Gene3D" id="3.40.50.720">
    <property type="entry name" value="NAD(P)-binding Rossmann-like Domain"/>
    <property type="match status" value="1"/>
</dbReference>
<comment type="similarity">
    <text evidence="5">Belongs to the zinc-containing alcohol dehydrogenase family.</text>
</comment>
<evidence type="ECO:0000259" key="6">
    <source>
        <dbReference type="SMART" id="SM00829"/>
    </source>
</evidence>
<comment type="cofactor">
    <cofactor evidence="5">
        <name>Zn(2+)</name>
        <dbReference type="ChEBI" id="CHEBI:29105"/>
    </cofactor>
</comment>
<dbReference type="CDD" id="cd08279">
    <property type="entry name" value="Zn_ADH_class_III"/>
    <property type="match status" value="1"/>
</dbReference>
<dbReference type="InterPro" id="IPR013149">
    <property type="entry name" value="ADH-like_C"/>
</dbReference>
<evidence type="ECO:0000256" key="4">
    <source>
        <dbReference type="ARBA" id="ARBA00023027"/>
    </source>
</evidence>
<keyword evidence="4" id="KW-0520">NAD</keyword>
<dbReference type="InterPro" id="IPR036291">
    <property type="entry name" value="NAD(P)-bd_dom_sf"/>
</dbReference>
<dbReference type="PANTHER" id="PTHR43880:SF12">
    <property type="entry name" value="ALCOHOL DEHYDROGENASE CLASS-3"/>
    <property type="match status" value="1"/>
</dbReference>
<evidence type="ECO:0000256" key="3">
    <source>
        <dbReference type="ARBA" id="ARBA00023002"/>
    </source>
</evidence>
<dbReference type="GO" id="GO:0005829">
    <property type="term" value="C:cytosol"/>
    <property type="evidence" value="ECO:0007669"/>
    <property type="project" value="TreeGrafter"/>
</dbReference>
<dbReference type="Gene3D" id="3.90.180.10">
    <property type="entry name" value="Medium-chain alcohol dehydrogenases, catalytic domain"/>
    <property type="match status" value="1"/>
</dbReference>
<dbReference type="GO" id="GO:0008270">
    <property type="term" value="F:zinc ion binding"/>
    <property type="evidence" value="ECO:0007669"/>
    <property type="project" value="InterPro"/>
</dbReference>
<dbReference type="Pfam" id="PF00107">
    <property type="entry name" value="ADH_zinc_N"/>
    <property type="match status" value="1"/>
</dbReference>
<organism evidence="7 8">
    <name type="scientific">Psychromarinibacter sediminicola</name>
    <dbReference type="NCBI Taxonomy" id="3033385"/>
    <lineage>
        <taxon>Bacteria</taxon>
        <taxon>Pseudomonadati</taxon>
        <taxon>Pseudomonadota</taxon>
        <taxon>Alphaproteobacteria</taxon>
        <taxon>Rhodobacterales</taxon>
        <taxon>Paracoccaceae</taxon>
        <taxon>Psychromarinibacter</taxon>
    </lineage>
</organism>
<keyword evidence="1 5" id="KW-0479">Metal-binding</keyword>
<dbReference type="SUPFAM" id="SSF50129">
    <property type="entry name" value="GroES-like"/>
    <property type="match status" value="2"/>
</dbReference>
<evidence type="ECO:0000256" key="2">
    <source>
        <dbReference type="ARBA" id="ARBA00022833"/>
    </source>
</evidence>
<dbReference type="GO" id="GO:0051903">
    <property type="term" value="F:S-(hydroxymethyl)glutathione dehydrogenase [NAD(P)+] activity"/>
    <property type="evidence" value="ECO:0007669"/>
    <property type="project" value="TreeGrafter"/>
</dbReference>
<dbReference type="InterPro" id="IPR020843">
    <property type="entry name" value="ER"/>
</dbReference>
<dbReference type="PROSITE" id="PS00059">
    <property type="entry name" value="ADH_ZINC"/>
    <property type="match status" value="1"/>
</dbReference>
<dbReference type="PANTHER" id="PTHR43880">
    <property type="entry name" value="ALCOHOL DEHYDROGENASE"/>
    <property type="match status" value="1"/>
</dbReference>
<keyword evidence="8" id="KW-1185">Reference proteome</keyword>
<reference evidence="7" key="1">
    <citation type="submission" date="2023-03" db="EMBL/GenBank/DDBJ databases">
        <title>Multiphase analysis and comparison of six strains from genera Psychromarinibacter, Lutimaribacter, and Maritimibacter, including a novel species: Psychromarinibacter sediminicola sp. nov.</title>
        <authorList>
            <person name="Wang Y.-H."/>
            <person name="Ye M.-Q."/>
            <person name="Du Z.-J."/>
        </authorList>
    </citation>
    <scope>NUCLEOTIDE SEQUENCE</scope>
    <source>
        <strain evidence="7">C21-152</strain>
    </source>
</reference>
<keyword evidence="3" id="KW-0560">Oxidoreductase</keyword>
<protein>
    <submittedName>
        <fullName evidence="7">Zn-dependent alcohol dehydrogenase</fullName>
    </submittedName>
</protein>
<dbReference type="SMART" id="SM00829">
    <property type="entry name" value="PKS_ER"/>
    <property type="match status" value="1"/>
</dbReference>
<feature type="domain" description="Enoyl reductase (ER)" evidence="6">
    <location>
        <begin position="13"/>
        <end position="358"/>
    </location>
</feature>
<dbReference type="SUPFAM" id="SSF51735">
    <property type="entry name" value="NAD(P)-binding Rossmann-fold domains"/>
    <property type="match status" value="1"/>
</dbReference>
<dbReference type="RefSeq" id="WP_275565315.1">
    <property type="nucleotide sequence ID" value="NZ_JARGYC010000001.1"/>
</dbReference>
<dbReference type="EMBL" id="JARGYC010000001">
    <property type="protein sequence ID" value="MDF0599167.1"/>
    <property type="molecule type" value="Genomic_DNA"/>
</dbReference>
<name>A0AAE3T6E7_9RHOB</name>
<dbReference type="InterPro" id="IPR013154">
    <property type="entry name" value="ADH-like_N"/>
</dbReference>
<dbReference type="Pfam" id="PF08240">
    <property type="entry name" value="ADH_N"/>
    <property type="match status" value="1"/>
</dbReference>
<keyword evidence="2 5" id="KW-0862">Zinc</keyword>
<dbReference type="GO" id="GO:0046294">
    <property type="term" value="P:formaldehyde catabolic process"/>
    <property type="evidence" value="ECO:0007669"/>
    <property type="project" value="TreeGrafter"/>
</dbReference>